<dbReference type="PANTHER" id="PTHR23513:SF11">
    <property type="entry name" value="STAPHYLOFERRIN A TRANSPORTER"/>
    <property type="match status" value="1"/>
</dbReference>
<accession>A0ABP9BMP4</accession>
<dbReference type="Proteomes" id="UP001499959">
    <property type="component" value="Unassembled WGS sequence"/>
</dbReference>
<dbReference type="CDD" id="cd06173">
    <property type="entry name" value="MFS_MefA_like"/>
    <property type="match status" value="1"/>
</dbReference>
<name>A0ABP9BMP4_9GAMM</name>
<evidence type="ECO:0000256" key="6">
    <source>
        <dbReference type="SAM" id="Phobius"/>
    </source>
</evidence>
<dbReference type="PANTHER" id="PTHR23513">
    <property type="entry name" value="INTEGRAL MEMBRANE EFFLUX PROTEIN-RELATED"/>
    <property type="match status" value="1"/>
</dbReference>
<dbReference type="Pfam" id="PF07690">
    <property type="entry name" value="MFS_1"/>
    <property type="match status" value="1"/>
</dbReference>
<feature type="transmembrane region" description="Helical" evidence="6">
    <location>
        <begin position="430"/>
        <end position="448"/>
    </location>
</feature>
<dbReference type="EMBL" id="BAABJE010000014">
    <property type="protein sequence ID" value="GAA4797804.1"/>
    <property type="molecule type" value="Genomic_DNA"/>
</dbReference>
<gene>
    <name evidence="8" type="ORF">GCM10023307_24640</name>
</gene>
<feature type="transmembrane region" description="Helical" evidence="6">
    <location>
        <begin position="337"/>
        <end position="356"/>
    </location>
</feature>
<evidence type="ECO:0000256" key="3">
    <source>
        <dbReference type="ARBA" id="ARBA00022692"/>
    </source>
</evidence>
<feature type="transmembrane region" description="Helical" evidence="6">
    <location>
        <begin position="44"/>
        <end position="68"/>
    </location>
</feature>
<evidence type="ECO:0000256" key="4">
    <source>
        <dbReference type="ARBA" id="ARBA00022989"/>
    </source>
</evidence>
<keyword evidence="2" id="KW-1003">Cell membrane</keyword>
<evidence type="ECO:0000259" key="7">
    <source>
        <dbReference type="PROSITE" id="PS50850"/>
    </source>
</evidence>
<dbReference type="InterPro" id="IPR020846">
    <property type="entry name" value="MFS_dom"/>
</dbReference>
<dbReference type="Gene3D" id="1.20.1250.20">
    <property type="entry name" value="MFS general substrate transporter like domains"/>
    <property type="match status" value="1"/>
</dbReference>
<dbReference type="RefSeq" id="WP_345303643.1">
    <property type="nucleotide sequence ID" value="NZ_BAABJE010000014.1"/>
</dbReference>
<feature type="transmembrane region" description="Helical" evidence="6">
    <location>
        <begin position="268"/>
        <end position="292"/>
    </location>
</feature>
<evidence type="ECO:0000313" key="8">
    <source>
        <dbReference type="EMBL" id="GAA4797804.1"/>
    </source>
</evidence>
<evidence type="ECO:0000256" key="1">
    <source>
        <dbReference type="ARBA" id="ARBA00004651"/>
    </source>
</evidence>
<comment type="subcellular location">
    <subcellularLocation>
        <location evidence="1">Cell membrane</location>
        <topology evidence="1">Multi-pass membrane protein</topology>
    </subcellularLocation>
</comment>
<evidence type="ECO:0000256" key="5">
    <source>
        <dbReference type="ARBA" id="ARBA00023136"/>
    </source>
</evidence>
<protein>
    <submittedName>
        <fullName evidence="8">MFS transporter</fullName>
    </submittedName>
</protein>
<feature type="transmembrane region" description="Helical" evidence="6">
    <location>
        <begin position="134"/>
        <end position="159"/>
    </location>
</feature>
<dbReference type="InterPro" id="IPR011701">
    <property type="entry name" value="MFS"/>
</dbReference>
<comment type="caution">
    <text evidence="8">The sequence shown here is derived from an EMBL/GenBank/DDBJ whole genome shotgun (WGS) entry which is preliminary data.</text>
</comment>
<feature type="transmembrane region" description="Helical" evidence="6">
    <location>
        <begin position="74"/>
        <end position="95"/>
    </location>
</feature>
<feature type="domain" description="Major facilitator superfamily (MFS) profile" evidence="7">
    <location>
        <begin position="36"/>
        <end position="453"/>
    </location>
</feature>
<evidence type="ECO:0000256" key="2">
    <source>
        <dbReference type="ARBA" id="ARBA00022475"/>
    </source>
</evidence>
<feature type="transmembrane region" description="Helical" evidence="6">
    <location>
        <begin position="304"/>
        <end position="325"/>
    </location>
</feature>
<organism evidence="8 9">
    <name type="scientific">Lysobacter hankyongensis</name>
    <dbReference type="NCBI Taxonomy" id="1176535"/>
    <lineage>
        <taxon>Bacteria</taxon>
        <taxon>Pseudomonadati</taxon>
        <taxon>Pseudomonadota</taxon>
        <taxon>Gammaproteobacteria</taxon>
        <taxon>Lysobacterales</taxon>
        <taxon>Lysobacteraceae</taxon>
        <taxon>Lysobacter</taxon>
    </lineage>
</organism>
<feature type="transmembrane region" description="Helical" evidence="6">
    <location>
        <begin position="212"/>
        <end position="233"/>
    </location>
</feature>
<feature type="transmembrane region" description="Helical" evidence="6">
    <location>
        <begin position="107"/>
        <end position="128"/>
    </location>
</feature>
<dbReference type="SUPFAM" id="SSF103473">
    <property type="entry name" value="MFS general substrate transporter"/>
    <property type="match status" value="1"/>
</dbReference>
<keyword evidence="5 6" id="KW-0472">Membrane</keyword>
<keyword evidence="3 6" id="KW-0812">Transmembrane</keyword>
<proteinExistence type="predicted"/>
<keyword evidence="4 6" id="KW-1133">Transmembrane helix</keyword>
<feature type="transmembrane region" description="Helical" evidence="6">
    <location>
        <begin position="399"/>
        <end position="418"/>
    </location>
</feature>
<keyword evidence="9" id="KW-1185">Reference proteome</keyword>
<dbReference type="InterPro" id="IPR036259">
    <property type="entry name" value="MFS_trans_sf"/>
</dbReference>
<feature type="transmembrane region" description="Helical" evidence="6">
    <location>
        <begin position="180"/>
        <end position="197"/>
    </location>
</feature>
<reference evidence="9" key="1">
    <citation type="journal article" date="2019" name="Int. J. Syst. Evol. Microbiol.">
        <title>The Global Catalogue of Microorganisms (GCM) 10K type strain sequencing project: providing services to taxonomists for standard genome sequencing and annotation.</title>
        <authorList>
            <consortium name="The Broad Institute Genomics Platform"/>
            <consortium name="The Broad Institute Genome Sequencing Center for Infectious Disease"/>
            <person name="Wu L."/>
            <person name="Ma J."/>
        </authorList>
    </citation>
    <scope>NUCLEOTIDE SEQUENCE [LARGE SCALE GENOMIC DNA]</scope>
    <source>
        <strain evidence="9">JCM 18204</strain>
    </source>
</reference>
<dbReference type="PROSITE" id="PS50850">
    <property type="entry name" value="MFS"/>
    <property type="match status" value="1"/>
</dbReference>
<sequence>MNDQTDVRNAPAIEAIRPGIEASPPATLPSYEDPRLSRNSNFRWIVAGSTIALLGSQFSSLAMPWLVLKLTGDPFALATVMVISGVPQILLLLFGGGLADMYSPKKIMVWSYICCALLLFGLSALLFADSIELWMIDVFAFTTGLVFGLSIPASFSLIASTLPKEMVPAASSAVGSIRQVAAFVGPLLAGALLGVSQDGEVTATAAKAAPDVTIFAIAFLIDGIGLGLVALIMHQVVFRPVPRVDDQPKSAFNLMPAVRWFLADRQALTVLCYWMLVAFVLSGPVRICLPLLAEQSTGLGAQAYGILVSANAVGVFIGMTALGLLRAKLSNRLWPAILVLDGVAAALLVAVGLVHPTLSYALFVYIGLLVLIGTRGGFVEIAWFSWLQQRYPDDIRGRATSVFMVISTINISGSVALSGWLSRQMPAKELFIIAGAASLVVVAIGAVLRMSGLLRVDG</sequence>
<evidence type="ECO:0000313" key="9">
    <source>
        <dbReference type="Proteomes" id="UP001499959"/>
    </source>
</evidence>
<feature type="transmembrane region" description="Helical" evidence="6">
    <location>
        <begin position="362"/>
        <end position="387"/>
    </location>
</feature>